<feature type="domain" description="HAT C-terminal dimerisation" evidence="2">
    <location>
        <begin position="49"/>
        <end position="77"/>
    </location>
</feature>
<name>A0ABM8W7D6_GIGMA</name>
<evidence type="ECO:0000313" key="4">
    <source>
        <dbReference type="Proteomes" id="UP000789901"/>
    </source>
</evidence>
<comment type="caution">
    <text evidence="3">The sequence shown here is derived from an EMBL/GenBank/DDBJ whole genome shotgun (WGS) entry which is preliminary data.</text>
</comment>
<keyword evidence="4" id="KW-1185">Reference proteome</keyword>
<reference evidence="3 4" key="1">
    <citation type="submission" date="2021-06" db="EMBL/GenBank/DDBJ databases">
        <authorList>
            <person name="Kallberg Y."/>
            <person name="Tangrot J."/>
            <person name="Rosling A."/>
        </authorList>
    </citation>
    <scope>NUCLEOTIDE SEQUENCE [LARGE SCALE GENOMIC DNA]</scope>
    <source>
        <strain evidence="3 4">120-4 pot B 10/14</strain>
    </source>
</reference>
<sequence>MVQSEYRDACQDLSNTEDKTSDISISYNQSEQESQDTSCKLVLSDNHESPATSVGSEQAFSIAGQMIMPSRNRLDKE</sequence>
<gene>
    <name evidence="3" type="ORF">GMARGA_LOCUS4266</name>
</gene>
<dbReference type="Pfam" id="PF05699">
    <property type="entry name" value="Dimer_Tnp_hAT"/>
    <property type="match status" value="1"/>
</dbReference>
<proteinExistence type="predicted"/>
<dbReference type="Proteomes" id="UP000789901">
    <property type="component" value="Unassembled WGS sequence"/>
</dbReference>
<feature type="region of interest" description="Disordered" evidence="1">
    <location>
        <begin position="1"/>
        <end position="77"/>
    </location>
</feature>
<feature type="compositionally biased region" description="Polar residues" evidence="1">
    <location>
        <begin position="22"/>
        <end position="38"/>
    </location>
</feature>
<protein>
    <submittedName>
        <fullName evidence="3">12516_t:CDS:1</fullName>
    </submittedName>
</protein>
<dbReference type="InterPro" id="IPR008906">
    <property type="entry name" value="HATC_C_dom"/>
</dbReference>
<evidence type="ECO:0000313" key="3">
    <source>
        <dbReference type="EMBL" id="CAG8544852.1"/>
    </source>
</evidence>
<feature type="non-terminal residue" evidence="3">
    <location>
        <position position="77"/>
    </location>
</feature>
<accession>A0ABM8W7D6</accession>
<feature type="compositionally biased region" description="Polar residues" evidence="1">
    <location>
        <begin position="49"/>
        <end position="59"/>
    </location>
</feature>
<feature type="compositionally biased region" description="Basic and acidic residues" evidence="1">
    <location>
        <begin position="1"/>
        <end position="21"/>
    </location>
</feature>
<organism evidence="3 4">
    <name type="scientific">Gigaspora margarita</name>
    <dbReference type="NCBI Taxonomy" id="4874"/>
    <lineage>
        <taxon>Eukaryota</taxon>
        <taxon>Fungi</taxon>
        <taxon>Fungi incertae sedis</taxon>
        <taxon>Mucoromycota</taxon>
        <taxon>Glomeromycotina</taxon>
        <taxon>Glomeromycetes</taxon>
        <taxon>Diversisporales</taxon>
        <taxon>Gigasporaceae</taxon>
        <taxon>Gigaspora</taxon>
    </lineage>
</organism>
<evidence type="ECO:0000256" key="1">
    <source>
        <dbReference type="SAM" id="MobiDB-lite"/>
    </source>
</evidence>
<evidence type="ECO:0000259" key="2">
    <source>
        <dbReference type="Pfam" id="PF05699"/>
    </source>
</evidence>
<dbReference type="EMBL" id="CAJVQB010001653">
    <property type="protein sequence ID" value="CAG8544852.1"/>
    <property type="molecule type" value="Genomic_DNA"/>
</dbReference>